<feature type="transmembrane region" description="Helical" evidence="3">
    <location>
        <begin position="328"/>
        <end position="352"/>
    </location>
</feature>
<evidence type="ECO:0000256" key="2">
    <source>
        <dbReference type="SAM" id="MobiDB-lite"/>
    </source>
</evidence>
<evidence type="ECO:0000256" key="1">
    <source>
        <dbReference type="SAM" id="Coils"/>
    </source>
</evidence>
<dbReference type="AlphaFoldDB" id="A0A1R4IF15"/>
<proteinExistence type="predicted"/>
<sequence length="363" mass="37140">MSENTGITLPPLSDDSIARIESAVFDEIGDEAPTHVAPPVAAGARVAHRQRRGWATGLGIAAAFVGGILIAPPLLNAVTMSSMDASSGAYAPAERGPGGAFENAPEMSAADGAASADASSGSAGGSDVTDGRDIITTAQVTLRVADVAKATDAITALAAKHDGYVEATDIGFAQGSSSDSMPVEPREAGSGWISIRVPADQLSDVVQAVGADGDVLRSSISRQDVTSTAVDLRARVDALQASVKRLTELMAKSGSVGDLIAAESALSERQAELESYEQQLKGIDEQVAMSTVSINLTEHTTATTADPAGFGDGLLAGWNGLIVSLNALVVAVGFLLPWLAVAGVVLLIVWLIRRRRRAASASK</sequence>
<accession>A0A1R4IF15</accession>
<keyword evidence="6" id="KW-1185">Reference proteome</keyword>
<feature type="region of interest" description="Disordered" evidence="2">
    <location>
        <begin position="87"/>
        <end position="130"/>
    </location>
</feature>
<dbReference type="OrthoDB" id="186919at2"/>
<evidence type="ECO:0000313" key="6">
    <source>
        <dbReference type="Proteomes" id="UP000196320"/>
    </source>
</evidence>
<feature type="compositionally biased region" description="Low complexity" evidence="2">
    <location>
        <begin position="108"/>
        <end position="127"/>
    </location>
</feature>
<dbReference type="InterPro" id="IPR025645">
    <property type="entry name" value="DUF4349"/>
</dbReference>
<dbReference type="EMBL" id="FUKO01000006">
    <property type="protein sequence ID" value="SJN18432.1"/>
    <property type="molecule type" value="Genomic_DNA"/>
</dbReference>
<name>A0A1R4IF15_9MICO</name>
<reference evidence="5 6" key="1">
    <citation type="submission" date="2017-02" db="EMBL/GenBank/DDBJ databases">
        <authorList>
            <person name="Peterson S.W."/>
        </authorList>
    </citation>
    <scope>NUCLEOTIDE SEQUENCE [LARGE SCALE GENOMIC DNA]</scope>
    <source>
        <strain evidence="5 6">B Mb 05.01</strain>
    </source>
</reference>
<evidence type="ECO:0000313" key="5">
    <source>
        <dbReference type="EMBL" id="SJN18432.1"/>
    </source>
</evidence>
<dbReference type="RefSeq" id="WP_087129750.1">
    <property type="nucleotide sequence ID" value="NZ_FUKO01000006.1"/>
</dbReference>
<dbReference type="Pfam" id="PF14257">
    <property type="entry name" value="DUF4349"/>
    <property type="match status" value="1"/>
</dbReference>
<feature type="coiled-coil region" evidence="1">
    <location>
        <begin position="229"/>
        <end position="286"/>
    </location>
</feature>
<protein>
    <submittedName>
        <fullName evidence="5">Putative lipoprotein</fullName>
    </submittedName>
</protein>
<dbReference type="Proteomes" id="UP000196320">
    <property type="component" value="Unassembled WGS sequence"/>
</dbReference>
<keyword evidence="3" id="KW-0812">Transmembrane</keyword>
<gene>
    <name evidence="5" type="ORF">FM104_01810</name>
</gene>
<feature type="transmembrane region" description="Helical" evidence="3">
    <location>
        <begin position="54"/>
        <end position="75"/>
    </location>
</feature>
<organism evidence="5 6">
    <name type="scientific">Microbacterium esteraromaticum</name>
    <dbReference type="NCBI Taxonomy" id="57043"/>
    <lineage>
        <taxon>Bacteria</taxon>
        <taxon>Bacillati</taxon>
        <taxon>Actinomycetota</taxon>
        <taxon>Actinomycetes</taxon>
        <taxon>Micrococcales</taxon>
        <taxon>Microbacteriaceae</taxon>
        <taxon>Microbacterium</taxon>
    </lineage>
</organism>
<keyword evidence="3" id="KW-0472">Membrane</keyword>
<feature type="domain" description="DUF4349" evidence="4">
    <location>
        <begin position="132"/>
        <end position="350"/>
    </location>
</feature>
<evidence type="ECO:0000259" key="4">
    <source>
        <dbReference type="Pfam" id="PF14257"/>
    </source>
</evidence>
<keyword evidence="5" id="KW-0449">Lipoprotein</keyword>
<keyword evidence="3" id="KW-1133">Transmembrane helix</keyword>
<evidence type="ECO:0000256" key="3">
    <source>
        <dbReference type="SAM" id="Phobius"/>
    </source>
</evidence>
<keyword evidence="1" id="KW-0175">Coiled coil</keyword>